<keyword evidence="3" id="KW-1185">Reference proteome</keyword>
<dbReference type="EMBL" id="SLYC01000007">
    <property type="protein sequence ID" value="TCQ04127.1"/>
    <property type="molecule type" value="Genomic_DNA"/>
</dbReference>
<feature type="transmembrane region" description="Helical" evidence="1">
    <location>
        <begin position="81"/>
        <end position="101"/>
    </location>
</feature>
<evidence type="ECO:0000313" key="2">
    <source>
        <dbReference type="EMBL" id="TCQ04127.1"/>
    </source>
</evidence>
<accession>A0A4R2TNB1</accession>
<keyword evidence="1" id="KW-0472">Membrane</keyword>
<feature type="transmembrane region" description="Helical" evidence="1">
    <location>
        <begin position="48"/>
        <end position="69"/>
    </location>
</feature>
<protein>
    <submittedName>
        <fullName evidence="2">Uncharacterized protein</fullName>
    </submittedName>
</protein>
<dbReference type="OrthoDB" id="1952591at2"/>
<proteinExistence type="predicted"/>
<dbReference type="AlphaFoldDB" id="A0A4R2TNB1"/>
<name>A0A4R2TNB1_9FIRM</name>
<dbReference type="Proteomes" id="UP000295504">
    <property type="component" value="Unassembled WGS sequence"/>
</dbReference>
<evidence type="ECO:0000256" key="1">
    <source>
        <dbReference type="SAM" id="Phobius"/>
    </source>
</evidence>
<keyword evidence="1" id="KW-0812">Transmembrane</keyword>
<evidence type="ECO:0000313" key="3">
    <source>
        <dbReference type="Proteomes" id="UP000295504"/>
    </source>
</evidence>
<keyword evidence="1" id="KW-1133">Transmembrane helix</keyword>
<feature type="transmembrane region" description="Helical" evidence="1">
    <location>
        <begin position="16"/>
        <end position="36"/>
    </location>
</feature>
<sequence length="140" mass="16452">MKNDERVNADVKIAKSIGYTIFWFGIFAVILYRWFILNQTLMDTLDFFLVWFIASLAQFFALAIKGIPITYPVTMNKKEQLYFVFLVPLSTGILSALIVFFKIGSDIRRLLCGFTVSFFGTLFLFFLYRIILHMWEKRNT</sequence>
<gene>
    <name evidence="2" type="ORF">EDD79_10075</name>
</gene>
<feature type="transmembrane region" description="Helical" evidence="1">
    <location>
        <begin position="107"/>
        <end position="128"/>
    </location>
</feature>
<reference evidence="2 3" key="1">
    <citation type="submission" date="2019-03" db="EMBL/GenBank/DDBJ databases">
        <title>Genomic Encyclopedia of Type Strains, Phase IV (KMG-IV): sequencing the most valuable type-strain genomes for metagenomic binning, comparative biology and taxonomic classification.</title>
        <authorList>
            <person name="Goeker M."/>
        </authorList>
    </citation>
    <scope>NUCLEOTIDE SEQUENCE [LARGE SCALE GENOMIC DNA]</scope>
    <source>
        <strain evidence="2 3">DSM 100013</strain>
    </source>
</reference>
<organism evidence="2 3">
    <name type="scientific">Serpentinicella alkaliphila</name>
    <dbReference type="NCBI Taxonomy" id="1734049"/>
    <lineage>
        <taxon>Bacteria</taxon>
        <taxon>Bacillati</taxon>
        <taxon>Bacillota</taxon>
        <taxon>Clostridia</taxon>
        <taxon>Peptostreptococcales</taxon>
        <taxon>Natronincolaceae</taxon>
        <taxon>Serpentinicella</taxon>
    </lineage>
</organism>
<comment type="caution">
    <text evidence="2">The sequence shown here is derived from an EMBL/GenBank/DDBJ whole genome shotgun (WGS) entry which is preliminary data.</text>
</comment>
<dbReference type="RefSeq" id="WP_132847824.1">
    <property type="nucleotide sequence ID" value="NZ_CP058648.1"/>
</dbReference>